<accession>A0A1F6MAE7</accession>
<proteinExistence type="predicted"/>
<comment type="caution">
    <text evidence="2">The sequence shown here is derived from an EMBL/GenBank/DDBJ whole genome shotgun (WGS) entry which is preliminary data.</text>
</comment>
<gene>
    <name evidence="2" type="ORF">A3D53_00230</name>
</gene>
<evidence type="ECO:0000313" key="3">
    <source>
        <dbReference type="Proteomes" id="UP000176413"/>
    </source>
</evidence>
<reference evidence="2 3" key="1">
    <citation type="journal article" date="2016" name="Nat. Commun.">
        <title>Thousands of microbial genomes shed light on interconnected biogeochemical processes in an aquifer system.</title>
        <authorList>
            <person name="Anantharaman K."/>
            <person name="Brown C.T."/>
            <person name="Hug L.A."/>
            <person name="Sharon I."/>
            <person name="Castelle C.J."/>
            <person name="Probst A.J."/>
            <person name="Thomas B.C."/>
            <person name="Singh A."/>
            <person name="Wilkins M.J."/>
            <person name="Karaoz U."/>
            <person name="Brodie E.L."/>
            <person name="Williams K.H."/>
            <person name="Hubbard S.S."/>
            <person name="Banfield J.F."/>
        </authorList>
    </citation>
    <scope>NUCLEOTIDE SEQUENCE [LARGE SCALE GENOMIC DNA]</scope>
</reference>
<name>A0A1F6MAE7_9BACT</name>
<feature type="compositionally biased region" description="Basic and acidic residues" evidence="1">
    <location>
        <begin position="103"/>
        <end position="142"/>
    </location>
</feature>
<feature type="region of interest" description="Disordered" evidence="1">
    <location>
        <begin position="92"/>
        <end position="142"/>
    </location>
</feature>
<sequence length="142" mass="15981">MLLYLQITFNYFCMGERGIGTHKGAREQASWDAWKAPRTGGEEEAAAKKNLSQETEAVFKLNLGDDKPLDLDTGPDYKKRLDARTSMDLHAVREEQTASGLEVDERKDFRERGKVLPPREPKTRFPGEVQKGPEKSARSVAS</sequence>
<dbReference type="EMBL" id="MFQA01000039">
    <property type="protein sequence ID" value="OGH68493.1"/>
    <property type="molecule type" value="Genomic_DNA"/>
</dbReference>
<organism evidence="2 3">
    <name type="scientific">Candidatus Magasanikbacteria bacterium RIFCSPHIGHO2_02_FULL_45_10</name>
    <dbReference type="NCBI Taxonomy" id="1798679"/>
    <lineage>
        <taxon>Bacteria</taxon>
        <taxon>Candidatus Magasanikiibacteriota</taxon>
    </lineage>
</organism>
<evidence type="ECO:0000313" key="2">
    <source>
        <dbReference type="EMBL" id="OGH68493.1"/>
    </source>
</evidence>
<dbReference type="AlphaFoldDB" id="A0A1F6MAE7"/>
<dbReference type="Proteomes" id="UP000176413">
    <property type="component" value="Unassembled WGS sequence"/>
</dbReference>
<evidence type="ECO:0000256" key="1">
    <source>
        <dbReference type="SAM" id="MobiDB-lite"/>
    </source>
</evidence>
<protein>
    <submittedName>
        <fullName evidence="2">Uncharacterized protein</fullName>
    </submittedName>
</protein>